<feature type="compositionally biased region" description="Polar residues" evidence="2">
    <location>
        <begin position="350"/>
        <end position="360"/>
    </location>
</feature>
<dbReference type="Proteomes" id="UP000274082">
    <property type="component" value="Chromosome 31"/>
</dbReference>
<dbReference type="VEuPathDB" id="TriTrypDB:LdCL_310024700"/>
<organism evidence="4 5">
    <name type="scientific">Leishmania donovani</name>
    <dbReference type="NCBI Taxonomy" id="5661"/>
    <lineage>
        <taxon>Eukaryota</taxon>
        <taxon>Discoba</taxon>
        <taxon>Euglenozoa</taxon>
        <taxon>Kinetoplastea</taxon>
        <taxon>Metakinetoplastina</taxon>
        <taxon>Trypanosomatida</taxon>
        <taxon>Trypanosomatidae</taxon>
        <taxon>Leishmaniinae</taxon>
        <taxon>Leishmania</taxon>
    </lineage>
</organism>
<gene>
    <name evidence="4" type="ORF">LdCL_310024700</name>
</gene>
<keyword evidence="1" id="KW-0175">Coiled coil</keyword>
<name>A0A3Q8IFM0_LEIDO</name>
<protein>
    <submittedName>
        <fullName evidence="4">Uncharacterized protein</fullName>
    </submittedName>
</protein>
<evidence type="ECO:0000313" key="4">
    <source>
        <dbReference type="EMBL" id="AYU81374.1"/>
    </source>
</evidence>
<feature type="compositionally biased region" description="Polar residues" evidence="2">
    <location>
        <begin position="188"/>
        <end position="199"/>
    </location>
</feature>
<dbReference type="EMBL" id="CP029530">
    <property type="protein sequence ID" value="AYU81374.1"/>
    <property type="molecule type" value="Genomic_DNA"/>
</dbReference>
<keyword evidence="3" id="KW-0472">Membrane</keyword>
<feature type="region of interest" description="Disordered" evidence="2">
    <location>
        <begin position="170"/>
        <end position="242"/>
    </location>
</feature>
<evidence type="ECO:0000313" key="5">
    <source>
        <dbReference type="Proteomes" id="UP000274082"/>
    </source>
</evidence>
<sequence length="382" mass="42890">MASETSVALGVGVTLALFVLFAVALVFFGVYTNDSRTRSFEREREQRVELVRQRQRQEQEQWRERRLRDVVLLLIERGEALEGVSLAFQLPNRPEVSARRTLRSRRGVNSVRQNLEIELADEQENSRLDEEARRIARMPLHELLANGRPQNADAGPDVMQMLLDGQEIQRHTTSEDDSDFYLNDEDTTPASVTPFLSRQANEEARLGRGGGETAPPTPLQSAAPAPGQPQPQQGDGPTSTNVAAGEREIDARTAAVLLQEQRLRESRELALLQELRREKRRKYRKTAEEVYGQGADYEHNPANDALLRIQVVNGGGTPGSPLWRFLTPLTSLRGNRSRRDKKSAFDGLSPQESTVYQRENTGLPKSPASGKKKNRSFEVAPF</sequence>
<proteinExistence type="predicted"/>
<feature type="coiled-coil region" evidence="1">
    <location>
        <begin position="258"/>
        <end position="289"/>
    </location>
</feature>
<feature type="region of interest" description="Disordered" evidence="2">
    <location>
        <begin position="334"/>
        <end position="382"/>
    </location>
</feature>
<dbReference type="VEuPathDB" id="TriTrypDB:LdBPK_311750.1"/>
<feature type="compositionally biased region" description="Low complexity" evidence="2">
    <location>
        <begin position="220"/>
        <end position="237"/>
    </location>
</feature>
<feature type="transmembrane region" description="Helical" evidence="3">
    <location>
        <begin position="6"/>
        <end position="32"/>
    </location>
</feature>
<evidence type="ECO:0000256" key="1">
    <source>
        <dbReference type="SAM" id="Coils"/>
    </source>
</evidence>
<accession>A0A3Q8IFM0</accession>
<keyword evidence="3" id="KW-1133">Transmembrane helix</keyword>
<evidence type="ECO:0000256" key="3">
    <source>
        <dbReference type="SAM" id="Phobius"/>
    </source>
</evidence>
<dbReference type="OrthoDB" id="267328at2759"/>
<evidence type="ECO:0000256" key="2">
    <source>
        <dbReference type="SAM" id="MobiDB-lite"/>
    </source>
</evidence>
<keyword evidence="5" id="KW-1185">Reference proteome</keyword>
<feature type="compositionally biased region" description="Acidic residues" evidence="2">
    <location>
        <begin position="175"/>
        <end position="187"/>
    </location>
</feature>
<feature type="coiled-coil region" evidence="1">
    <location>
        <begin position="105"/>
        <end position="132"/>
    </location>
</feature>
<dbReference type="AlphaFoldDB" id="A0A3Q8IFM0"/>
<keyword evidence="3" id="KW-0812">Transmembrane</keyword>
<dbReference type="VEuPathDB" id="TriTrypDB:LDHU3_31.3010"/>
<reference evidence="4 5" key="1">
    <citation type="journal article" date="2018" name="Sci. Rep.">
        <title>A complete Leishmania donovani reference genome identifies novel genetic variations associated with virulence.</title>
        <authorList>
            <person name="Lypaczewski P."/>
            <person name="Hoshizaki J."/>
            <person name="Zhang W.-W."/>
            <person name="McCall L.-I."/>
            <person name="Torcivia-Rodriguez J."/>
            <person name="Simonyan V."/>
            <person name="Kaur A."/>
            <person name="Dewar K."/>
            <person name="Matlashewski G."/>
        </authorList>
    </citation>
    <scope>NUCLEOTIDE SEQUENCE [LARGE SCALE GENOMIC DNA]</scope>
    <source>
        <strain evidence="4 5">LdCL</strain>
    </source>
</reference>